<evidence type="ECO:0000256" key="1">
    <source>
        <dbReference type="SAM" id="SignalP"/>
    </source>
</evidence>
<gene>
    <name evidence="2" type="ORF">LMTR13_19770</name>
</gene>
<dbReference type="AlphaFoldDB" id="A0A1B1UH75"/>
<dbReference type="EMBL" id="CP016428">
    <property type="protein sequence ID" value="ANW02073.1"/>
    <property type="molecule type" value="Genomic_DNA"/>
</dbReference>
<dbReference type="RefSeq" id="WP_065729286.1">
    <property type="nucleotide sequence ID" value="NZ_CP016428.1"/>
</dbReference>
<keyword evidence="3" id="KW-1185">Reference proteome</keyword>
<evidence type="ECO:0000313" key="3">
    <source>
        <dbReference type="Proteomes" id="UP000092839"/>
    </source>
</evidence>
<dbReference type="Proteomes" id="UP000092839">
    <property type="component" value="Chromosome"/>
</dbReference>
<organism evidence="2 3">
    <name type="scientific">Bradyrhizobium icense</name>
    <dbReference type="NCBI Taxonomy" id="1274631"/>
    <lineage>
        <taxon>Bacteria</taxon>
        <taxon>Pseudomonadati</taxon>
        <taxon>Pseudomonadota</taxon>
        <taxon>Alphaproteobacteria</taxon>
        <taxon>Hyphomicrobiales</taxon>
        <taxon>Nitrobacteraceae</taxon>
        <taxon>Bradyrhizobium</taxon>
    </lineage>
</organism>
<feature type="signal peptide" evidence="1">
    <location>
        <begin position="1"/>
        <end position="21"/>
    </location>
</feature>
<accession>A0A1B1UH75</accession>
<evidence type="ECO:0000313" key="2">
    <source>
        <dbReference type="EMBL" id="ANW02073.1"/>
    </source>
</evidence>
<proteinExistence type="predicted"/>
<protein>
    <submittedName>
        <fullName evidence="2">Uncharacterized protein</fullName>
    </submittedName>
</protein>
<keyword evidence="1" id="KW-0732">Signal</keyword>
<dbReference type="KEGG" id="bic:LMTR13_19770"/>
<dbReference type="OrthoDB" id="8244419at2"/>
<feature type="chain" id="PRO_5008530536" evidence="1">
    <location>
        <begin position="22"/>
        <end position="130"/>
    </location>
</feature>
<sequence>MIVSIAAAALAAQLSVAPGSAAEPVLPQAVQYRVPAHPPPCGHGWDLSARDGLCYPNGYLHPQDQAGRQYPRYYRGGGRYPIPCGHGADQDSRDGRCYPTGTVPPQFQVGRQRYYGGGYEGRRRYYYDDD</sequence>
<name>A0A1B1UH75_9BRAD</name>
<reference evidence="2 3" key="1">
    <citation type="submission" date="2016-07" db="EMBL/GenBank/DDBJ databases">
        <title>Complete genome sequence of Bradyrhizobium icense LMTR 13T, a potential inoculant strain isolated from lima bean (Phaseolus lunatus) in Peru.</title>
        <authorList>
            <person name="Ormeno-Orrillo E."/>
            <person name="Duran D."/>
            <person name="Rogel M.A."/>
            <person name="Rey L."/>
            <person name="Imperial J."/>
            <person name="Ruiz-Argueso T."/>
            <person name="Martinez-Romero E."/>
        </authorList>
    </citation>
    <scope>NUCLEOTIDE SEQUENCE [LARGE SCALE GENOMIC DNA]</scope>
    <source>
        <strain evidence="2 3">LMTR 13</strain>
    </source>
</reference>